<evidence type="ECO:0000256" key="1">
    <source>
        <dbReference type="SAM" id="MobiDB-lite"/>
    </source>
</evidence>
<dbReference type="Proteomes" id="UP001153954">
    <property type="component" value="Unassembled WGS sequence"/>
</dbReference>
<keyword evidence="3" id="KW-1185">Reference proteome</keyword>
<dbReference type="PANTHER" id="PTHR37984">
    <property type="entry name" value="PROTEIN CBG26694"/>
    <property type="match status" value="1"/>
</dbReference>
<accession>A0AAU9UCY6</accession>
<sequence>MVKVGRLINPYQQLCYAHGIQLAVVNIIYKQNYAEILNEESAIESESVDEVGSENSENNLSHDEQDDAAGNFEISISLTNEVNLAPEYAELTSLMNVTIFSHTNPLLPHDVTLFPWEKVGVDFMDYKTKKYIVVQDYYSNFIELMTVASANAKTVIVCLKSIFSRHGIPVAGIVAGTLLLCRGELAESGPASVVGPLLVLLCLVQSRPVERLGVWAARPSVGASRLYARAIPWRPTTAHIKKSSLPLYLKPEQLLAIIAL</sequence>
<dbReference type="InterPro" id="IPR050951">
    <property type="entry name" value="Retrovirus_Pol_polyprotein"/>
</dbReference>
<name>A0AAU9UCY6_EUPED</name>
<dbReference type="GO" id="GO:0003676">
    <property type="term" value="F:nucleic acid binding"/>
    <property type="evidence" value="ECO:0007669"/>
    <property type="project" value="InterPro"/>
</dbReference>
<comment type="caution">
    <text evidence="2">The sequence shown here is derived from an EMBL/GenBank/DDBJ whole genome shotgun (WGS) entry which is preliminary data.</text>
</comment>
<evidence type="ECO:0000313" key="2">
    <source>
        <dbReference type="EMBL" id="CAH2097471.1"/>
    </source>
</evidence>
<reference evidence="2" key="1">
    <citation type="submission" date="2022-03" db="EMBL/GenBank/DDBJ databases">
        <authorList>
            <person name="Tunstrom K."/>
        </authorList>
    </citation>
    <scope>NUCLEOTIDE SEQUENCE</scope>
</reference>
<evidence type="ECO:0000313" key="3">
    <source>
        <dbReference type="Proteomes" id="UP001153954"/>
    </source>
</evidence>
<protein>
    <submittedName>
        <fullName evidence="2">Uncharacterized protein</fullName>
    </submittedName>
</protein>
<dbReference type="Gene3D" id="3.30.420.10">
    <property type="entry name" value="Ribonuclease H-like superfamily/Ribonuclease H"/>
    <property type="match status" value="1"/>
</dbReference>
<proteinExistence type="predicted"/>
<dbReference type="PANTHER" id="PTHR37984:SF8">
    <property type="entry name" value="CCHC-TYPE DOMAIN-CONTAINING PROTEIN"/>
    <property type="match status" value="1"/>
</dbReference>
<dbReference type="InterPro" id="IPR036397">
    <property type="entry name" value="RNaseH_sf"/>
</dbReference>
<dbReference type="InterPro" id="IPR012337">
    <property type="entry name" value="RNaseH-like_sf"/>
</dbReference>
<feature type="region of interest" description="Disordered" evidence="1">
    <location>
        <begin position="45"/>
        <end position="65"/>
    </location>
</feature>
<organism evidence="2 3">
    <name type="scientific">Euphydryas editha</name>
    <name type="common">Edith's checkerspot</name>
    <dbReference type="NCBI Taxonomy" id="104508"/>
    <lineage>
        <taxon>Eukaryota</taxon>
        <taxon>Metazoa</taxon>
        <taxon>Ecdysozoa</taxon>
        <taxon>Arthropoda</taxon>
        <taxon>Hexapoda</taxon>
        <taxon>Insecta</taxon>
        <taxon>Pterygota</taxon>
        <taxon>Neoptera</taxon>
        <taxon>Endopterygota</taxon>
        <taxon>Lepidoptera</taxon>
        <taxon>Glossata</taxon>
        <taxon>Ditrysia</taxon>
        <taxon>Papilionoidea</taxon>
        <taxon>Nymphalidae</taxon>
        <taxon>Nymphalinae</taxon>
        <taxon>Euphydryas</taxon>
    </lineage>
</organism>
<dbReference type="AlphaFoldDB" id="A0AAU9UCY6"/>
<gene>
    <name evidence="2" type="ORF">EEDITHA_LOCUS12695</name>
</gene>
<dbReference type="SUPFAM" id="SSF53098">
    <property type="entry name" value="Ribonuclease H-like"/>
    <property type="match status" value="1"/>
</dbReference>
<dbReference type="EMBL" id="CAKOGL010000018">
    <property type="protein sequence ID" value="CAH2097471.1"/>
    <property type="molecule type" value="Genomic_DNA"/>
</dbReference>